<proteinExistence type="predicted"/>
<dbReference type="EMBL" id="JAEPRE010000130">
    <property type="protein sequence ID" value="KAG2231930.1"/>
    <property type="molecule type" value="Genomic_DNA"/>
</dbReference>
<evidence type="ECO:0000313" key="3">
    <source>
        <dbReference type="EMBL" id="KAG2231930.1"/>
    </source>
</evidence>
<feature type="compositionally biased region" description="Polar residues" evidence="1">
    <location>
        <begin position="9"/>
        <end position="22"/>
    </location>
</feature>
<evidence type="ECO:0000259" key="2">
    <source>
        <dbReference type="PROSITE" id="PS50020"/>
    </source>
</evidence>
<dbReference type="AlphaFoldDB" id="A0A8H7SP18"/>
<organism evidence="3 4">
    <name type="scientific">Thamnidium elegans</name>
    <dbReference type="NCBI Taxonomy" id="101142"/>
    <lineage>
        <taxon>Eukaryota</taxon>
        <taxon>Fungi</taxon>
        <taxon>Fungi incertae sedis</taxon>
        <taxon>Mucoromycota</taxon>
        <taxon>Mucoromycotina</taxon>
        <taxon>Mucoromycetes</taxon>
        <taxon>Mucorales</taxon>
        <taxon>Mucorineae</taxon>
        <taxon>Mucoraceae</taxon>
        <taxon>Thamnidium</taxon>
    </lineage>
</organism>
<dbReference type="Proteomes" id="UP000613177">
    <property type="component" value="Unassembled WGS sequence"/>
</dbReference>
<evidence type="ECO:0000256" key="1">
    <source>
        <dbReference type="SAM" id="MobiDB-lite"/>
    </source>
</evidence>
<accession>A0A8H7SP18</accession>
<dbReference type="InterPro" id="IPR001202">
    <property type="entry name" value="WW_dom"/>
</dbReference>
<evidence type="ECO:0000313" key="4">
    <source>
        <dbReference type="Proteomes" id="UP000613177"/>
    </source>
</evidence>
<feature type="region of interest" description="Disordered" evidence="1">
    <location>
        <begin position="1"/>
        <end position="42"/>
    </location>
</feature>
<reference evidence="3" key="1">
    <citation type="submission" date="2021-01" db="EMBL/GenBank/DDBJ databases">
        <title>Metabolic potential, ecology and presence of endohyphal bacteria is reflected in genomic diversity of Mucoromycotina.</title>
        <authorList>
            <person name="Muszewska A."/>
            <person name="Okrasinska A."/>
            <person name="Steczkiewicz K."/>
            <person name="Drgas O."/>
            <person name="Orlowska M."/>
            <person name="Perlinska-Lenart U."/>
            <person name="Aleksandrzak-Piekarczyk T."/>
            <person name="Szatraj K."/>
            <person name="Zielenkiewicz U."/>
            <person name="Pilsyk S."/>
            <person name="Malc E."/>
            <person name="Mieczkowski P."/>
            <person name="Kruszewska J.S."/>
            <person name="Biernat P."/>
            <person name="Pawlowska J."/>
        </authorList>
    </citation>
    <scope>NUCLEOTIDE SEQUENCE</scope>
    <source>
        <strain evidence="3">WA0000018081</strain>
    </source>
</reference>
<comment type="caution">
    <text evidence="3">The sequence shown here is derived from an EMBL/GenBank/DDBJ whole genome shotgun (WGS) entry which is preliminary data.</text>
</comment>
<dbReference type="Gene3D" id="2.20.70.10">
    <property type="match status" value="1"/>
</dbReference>
<keyword evidence="4" id="KW-1185">Reference proteome</keyword>
<feature type="domain" description="WW" evidence="2">
    <location>
        <begin position="39"/>
        <end position="71"/>
    </location>
</feature>
<feature type="compositionally biased region" description="Low complexity" evidence="1">
    <location>
        <begin position="23"/>
        <end position="40"/>
    </location>
</feature>
<gene>
    <name evidence="3" type="ORF">INT48_001444</name>
</gene>
<dbReference type="InterPro" id="IPR036020">
    <property type="entry name" value="WW_dom_sf"/>
</dbReference>
<dbReference type="SUPFAM" id="SSF51045">
    <property type="entry name" value="WW domain"/>
    <property type="match status" value="1"/>
</dbReference>
<protein>
    <recommendedName>
        <fullName evidence="2">WW domain-containing protein</fullName>
    </recommendedName>
</protein>
<dbReference type="PROSITE" id="PS50020">
    <property type="entry name" value="WW_DOMAIN_2"/>
    <property type="match status" value="1"/>
</dbReference>
<sequence length="71" mass="8039">MPVPVPLKRSTNVGDEQINPSDTVNASNASNTSQNTTRSRLPQHWRVKVSDIGSFYYYNEITGEERETRPT</sequence>
<name>A0A8H7SP18_9FUNG</name>